<dbReference type="InterPro" id="IPR001650">
    <property type="entry name" value="Helicase_C-like"/>
</dbReference>
<keyword evidence="7" id="KW-0347">Helicase</keyword>
<dbReference type="EMBL" id="JAPYYP010000006">
    <property type="protein sequence ID" value="MDA5108082.1"/>
    <property type="molecule type" value="Genomic_DNA"/>
</dbReference>
<dbReference type="SMART" id="SM00487">
    <property type="entry name" value="DEXDc"/>
    <property type="match status" value="1"/>
</dbReference>
<feature type="domain" description="Helicase C-terminal" evidence="6">
    <location>
        <begin position="488"/>
        <end position="650"/>
    </location>
</feature>
<proteinExistence type="predicted"/>
<keyword evidence="3" id="KW-0238">DNA-binding</keyword>
<name>A0A9X3TP16_9BACL</name>
<dbReference type="SMART" id="SM00490">
    <property type="entry name" value="HELICc"/>
    <property type="match status" value="1"/>
</dbReference>
<evidence type="ECO:0000256" key="2">
    <source>
        <dbReference type="ARBA" id="ARBA00022840"/>
    </source>
</evidence>
<dbReference type="GO" id="GO:0005524">
    <property type="term" value="F:ATP binding"/>
    <property type="evidence" value="ECO:0007669"/>
    <property type="project" value="UniProtKB-KW"/>
</dbReference>
<dbReference type="GO" id="GO:0003677">
    <property type="term" value="F:DNA binding"/>
    <property type="evidence" value="ECO:0007669"/>
    <property type="project" value="UniProtKB-KW"/>
</dbReference>
<dbReference type="Proteomes" id="UP001151071">
    <property type="component" value="Unassembled WGS sequence"/>
</dbReference>
<dbReference type="GO" id="GO:0043138">
    <property type="term" value="F:3'-5' DNA helicase activity"/>
    <property type="evidence" value="ECO:0007669"/>
    <property type="project" value="TreeGrafter"/>
</dbReference>
<evidence type="ECO:0000313" key="8">
    <source>
        <dbReference type="Proteomes" id="UP001151071"/>
    </source>
</evidence>
<dbReference type="Pfam" id="PF00271">
    <property type="entry name" value="Helicase_C"/>
    <property type="match status" value="1"/>
</dbReference>
<dbReference type="GO" id="GO:0006270">
    <property type="term" value="P:DNA replication initiation"/>
    <property type="evidence" value="ECO:0007669"/>
    <property type="project" value="TreeGrafter"/>
</dbReference>
<keyword evidence="7" id="KW-0378">Hydrolase</keyword>
<gene>
    <name evidence="7" type="ORF">O3V59_06905</name>
</gene>
<comment type="caution">
    <text evidence="7">The sequence shown here is derived from an EMBL/GenBank/DDBJ whole genome shotgun (WGS) entry which is preliminary data.</text>
</comment>
<dbReference type="RefSeq" id="WP_271139775.1">
    <property type="nucleotide sequence ID" value="NZ_JAPYYP010000006.1"/>
</dbReference>
<dbReference type="GO" id="GO:0006310">
    <property type="term" value="P:DNA recombination"/>
    <property type="evidence" value="ECO:0007669"/>
    <property type="project" value="TreeGrafter"/>
</dbReference>
<dbReference type="AlphaFoldDB" id="A0A9X3TP16"/>
<evidence type="ECO:0000313" key="7">
    <source>
        <dbReference type="EMBL" id="MDA5108082.1"/>
    </source>
</evidence>
<evidence type="ECO:0000256" key="1">
    <source>
        <dbReference type="ARBA" id="ARBA00022741"/>
    </source>
</evidence>
<dbReference type="SUPFAM" id="SSF52540">
    <property type="entry name" value="P-loop containing nucleoside triphosphate hydrolases"/>
    <property type="match status" value="1"/>
</dbReference>
<dbReference type="InterPro" id="IPR014001">
    <property type="entry name" value="Helicase_ATP-bd"/>
</dbReference>
<feature type="compositionally biased region" description="Basic and acidic residues" evidence="4">
    <location>
        <begin position="111"/>
        <end position="122"/>
    </location>
</feature>
<protein>
    <submittedName>
        <fullName evidence="7">Helicase-related protein</fullName>
    </submittedName>
</protein>
<reference evidence="7" key="1">
    <citation type="submission" date="2022-12" db="EMBL/GenBank/DDBJ databases">
        <title>Draft genome sequence of the thermophilic strain Brevibacillus thermoruber HT42, isolated from Los Humeros, Puebla, Mexico, with biotechnological potential.</title>
        <authorList>
            <person name="Lara Sanchez J."/>
            <person name="Solis Palacios R."/>
            <person name="Bustos Baena A.S."/>
            <person name="Ruz Baez A.E."/>
            <person name="Espinosa Luna G."/>
            <person name="Oliart Ros R.M."/>
        </authorList>
    </citation>
    <scope>NUCLEOTIDE SEQUENCE</scope>
    <source>
        <strain evidence="7">HT42</strain>
    </source>
</reference>
<dbReference type="PANTHER" id="PTHR30580:SF1">
    <property type="entry name" value="COMF OPERON PROTEIN 1"/>
    <property type="match status" value="1"/>
</dbReference>
<accession>A0A9X3TP16</accession>
<keyword evidence="1" id="KW-0547">Nucleotide-binding</keyword>
<dbReference type="InterPro" id="IPR027417">
    <property type="entry name" value="P-loop_NTPase"/>
</dbReference>
<dbReference type="Pfam" id="PF00270">
    <property type="entry name" value="DEAD"/>
    <property type="match status" value="1"/>
</dbReference>
<keyword evidence="8" id="KW-1185">Reference proteome</keyword>
<evidence type="ECO:0000256" key="3">
    <source>
        <dbReference type="ARBA" id="ARBA00023125"/>
    </source>
</evidence>
<evidence type="ECO:0000259" key="6">
    <source>
        <dbReference type="PROSITE" id="PS51194"/>
    </source>
</evidence>
<feature type="domain" description="Helicase ATP-binding" evidence="5">
    <location>
        <begin position="300"/>
        <end position="452"/>
    </location>
</feature>
<dbReference type="GO" id="GO:0006302">
    <property type="term" value="P:double-strand break repair"/>
    <property type="evidence" value="ECO:0007669"/>
    <property type="project" value="TreeGrafter"/>
</dbReference>
<organism evidence="7 8">
    <name type="scientific">Brevibacillus thermoruber</name>
    <dbReference type="NCBI Taxonomy" id="33942"/>
    <lineage>
        <taxon>Bacteria</taxon>
        <taxon>Bacillati</taxon>
        <taxon>Bacillota</taxon>
        <taxon>Bacilli</taxon>
        <taxon>Bacillales</taxon>
        <taxon>Paenibacillaceae</taxon>
        <taxon>Brevibacillus</taxon>
    </lineage>
</organism>
<sequence length="650" mass="72312">MREYLLYVKVGDETAHVHVTPCFAVDQTYWRERDGCRLHVIGKSPSLALAFYLRGVLNARLQGRDVGEEDIAAMREWALAHVRETNALYGREARDMQPLRGEWFLFERGGEDAGDADGRQADEGEDADAGREAPFGPGAPFPAGALPDLRADSERLHLLLQGRALLLEELGGFLHRRGWTGSLRGECLQWLVLDGKAEWRPGIELFVRRDWWRRRLAMRCGRCGSEWGIALTLCHSCGQGCAYCTTCLGMGRSKCCTPYLCVPGKRTRFRKDSAAAALQWEGRYSPMQAAAAERARRFVAASKPGPSAFLMWAVCGAGKTELLFPAIRETLADGGPVLIATPRKDVVLELAPRLQRVFPAARVIAVHGSSREKWEDADITVATTHQVMRYYQRFPLVVLDEADAFPYHNNPVLYRAVSRAVQPGGKTLYLSATPPRYLRKRLVPSAFRFPTHSATHVLLPGRYHGFPLPVPRVCTVAALDKRMRQGRPVPPLLDGVKASLAAGRQVFVFVPRVEDVPRVLQYLQARLPDHANAMAGVHAADPEREQKVRLFRDKRHAVMVTTTILERGVTIPRSDVIVVGADAPVFDEASLVQIAGRVGRSADAPEGTVLFIQSHRSTAPYAAIRQIRRMNRLAERLRKKEVPSCCGSRV</sequence>
<feature type="region of interest" description="Disordered" evidence="4">
    <location>
        <begin position="111"/>
        <end position="137"/>
    </location>
</feature>
<evidence type="ECO:0000259" key="5">
    <source>
        <dbReference type="PROSITE" id="PS51192"/>
    </source>
</evidence>
<dbReference type="Gene3D" id="3.40.50.300">
    <property type="entry name" value="P-loop containing nucleotide triphosphate hydrolases"/>
    <property type="match status" value="2"/>
</dbReference>
<dbReference type="PANTHER" id="PTHR30580">
    <property type="entry name" value="PRIMOSOMAL PROTEIN N"/>
    <property type="match status" value="1"/>
</dbReference>
<dbReference type="PROSITE" id="PS51192">
    <property type="entry name" value="HELICASE_ATP_BIND_1"/>
    <property type="match status" value="1"/>
</dbReference>
<dbReference type="PROSITE" id="PS51194">
    <property type="entry name" value="HELICASE_CTER"/>
    <property type="match status" value="1"/>
</dbReference>
<keyword evidence="2" id="KW-0067">ATP-binding</keyword>
<evidence type="ECO:0000256" key="4">
    <source>
        <dbReference type="SAM" id="MobiDB-lite"/>
    </source>
</evidence>
<dbReference type="InterPro" id="IPR011545">
    <property type="entry name" value="DEAD/DEAH_box_helicase_dom"/>
</dbReference>